<name>A0ABN6YGK7_9MICO</name>
<sequence>MLDTSVIEREIVARDREALHEFSKDLQLTAVRGARNYRGDKLIRVAAPHRLLDPKAGPLIAVKLHILTRKSLGGIQTDLSSRALGADGAPVPGLFAVGEAAGFGGGGVHGYRALEGTFLGGCLFTGRTAGRAVAAG</sequence>
<dbReference type="Proteomes" id="UP001321477">
    <property type="component" value="Chromosome"/>
</dbReference>
<dbReference type="Gene3D" id="3.90.700.10">
    <property type="entry name" value="Succinate dehydrogenase/fumarate reductase flavoprotein, catalytic domain"/>
    <property type="match status" value="1"/>
</dbReference>
<keyword evidence="5" id="KW-1185">Reference proteome</keyword>
<accession>A0ABN6YGK7</accession>
<dbReference type="InterPro" id="IPR027477">
    <property type="entry name" value="Succ_DH/fumarate_Rdtase_cat_sf"/>
</dbReference>
<evidence type="ECO:0000256" key="2">
    <source>
        <dbReference type="ARBA" id="ARBA00023002"/>
    </source>
</evidence>
<evidence type="ECO:0000313" key="4">
    <source>
        <dbReference type="EMBL" id="BDZ56241.1"/>
    </source>
</evidence>
<dbReference type="InterPro" id="IPR014614">
    <property type="entry name" value="KsdD_DH"/>
</dbReference>
<evidence type="ECO:0000259" key="3">
    <source>
        <dbReference type="Pfam" id="PF00890"/>
    </source>
</evidence>
<dbReference type="PANTHER" id="PTHR43260:SF1">
    <property type="entry name" value="KSDD-LIKE STEROID DEHYDROGENASE RV0785"/>
    <property type="match status" value="1"/>
</dbReference>
<evidence type="ECO:0000313" key="5">
    <source>
        <dbReference type="Proteomes" id="UP001321477"/>
    </source>
</evidence>
<feature type="domain" description="FAD-dependent oxidoreductase 2 FAD-binding" evidence="3">
    <location>
        <begin position="3"/>
        <end position="119"/>
    </location>
</feature>
<gene>
    <name evidence="4" type="ORF">GCM10025870_33140</name>
</gene>
<reference evidence="5" key="1">
    <citation type="journal article" date="2019" name="Int. J. Syst. Evol. Microbiol.">
        <title>The Global Catalogue of Microorganisms (GCM) 10K type strain sequencing project: providing services to taxonomists for standard genome sequencing and annotation.</title>
        <authorList>
            <consortium name="The Broad Institute Genomics Platform"/>
            <consortium name="The Broad Institute Genome Sequencing Center for Infectious Disease"/>
            <person name="Wu L."/>
            <person name="Ma J."/>
        </authorList>
    </citation>
    <scope>NUCLEOTIDE SEQUENCE [LARGE SCALE GENOMIC DNA]</scope>
    <source>
        <strain evidence="5">NBRC 109019</strain>
    </source>
</reference>
<protein>
    <recommendedName>
        <fullName evidence="3">FAD-dependent oxidoreductase 2 FAD-binding domain-containing protein</fullName>
    </recommendedName>
</protein>
<organism evidence="4 5">
    <name type="scientific">Agromyces marinus</name>
    <dbReference type="NCBI Taxonomy" id="1389020"/>
    <lineage>
        <taxon>Bacteria</taxon>
        <taxon>Bacillati</taxon>
        <taxon>Actinomycetota</taxon>
        <taxon>Actinomycetes</taxon>
        <taxon>Micrococcales</taxon>
        <taxon>Microbacteriaceae</taxon>
        <taxon>Agromyces</taxon>
    </lineage>
</organism>
<keyword evidence="2" id="KW-0560">Oxidoreductase</keyword>
<dbReference type="EMBL" id="AP027734">
    <property type="protein sequence ID" value="BDZ56241.1"/>
    <property type="molecule type" value="Genomic_DNA"/>
</dbReference>
<evidence type="ECO:0000256" key="1">
    <source>
        <dbReference type="ARBA" id="ARBA00022630"/>
    </source>
</evidence>
<dbReference type="Pfam" id="PF00890">
    <property type="entry name" value="FAD_binding_2"/>
    <property type="match status" value="1"/>
</dbReference>
<dbReference type="PANTHER" id="PTHR43260">
    <property type="entry name" value="3-KETOSTEROID-DELTA-1-DEHYDROGENASE"/>
    <property type="match status" value="1"/>
</dbReference>
<dbReference type="SUPFAM" id="SSF51905">
    <property type="entry name" value="FAD/NAD(P)-binding domain"/>
    <property type="match status" value="1"/>
</dbReference>
<keyword evidence="1" id="KW-0285">Flavoprotein</keyword>
<dbReference type="InterPro" id="IPR036188">
    <property type="entry name" value="FAD/NAD-bd_sf"/>
</dbReference>
<dbReference type="InterPro" id="IPR003953">
    <property type="entry name" value="FAD-dep_OxRdtase_2_FAD-bd"/>
</dbReference>
<dbReference type="Gene3D" id="3.50.50.60">
    <property type="entry name" value="FAD/NAD(P)-binding domain"/>
    <property type="match status" value="1"/>
</dbReference>
<proteinExistence type="predicted"/>